<accession>A0A918UGZ9</accession>
<gene>
    <name evidence="6" type="ORF">GCM10011614_22660</name>
</gene>
<organism evidence="6 7">
    <name type="scientific">Novosphingobium colocasiae</name>
    <dbReference type="NCBI Taxonomy" id="1256513"/>
    <lineage>
        <taxon>Bacteria</taxon>
        <taxon>Pseudomonadati</taxon>
        <taxon>Pseudomonadota</taxon>
        <taxon>Alphaproteobacteria</taxon>
        <taxon>Sphingomonadales</taxon>
        <taxon>Sphingomonadaceae</taxon>
        <taxon>Novosphingobium</taxon>
    </lineage>
</organism>
<dbReference type="EMBL" id="BMZA01000008">
    <property type="protein sequence ID" value="GGZ07225.1"/>
    <property type="molecule type" value="Genomic_DNA"/>
</dbReference>
<keyword evidence="3 4" id="KW-0472">Membrane</keyword>
<evidence type="ECO:0000313" key="6">
    <source>
        <dbReference type="EMBL" id="GGZ07225.1"/>
    </source>
</evidence>
<protein>
    <submittedName>
        <fullName evidence="6">MFS transporter</fullName>
    </submittedName>
</protein>
<evidence type="ECO:0000313" key="7">
    <source>
        <dbReference type="Proteomes" id="UP000648075"/>
    </source>
</evidence>
<dbReference type="PANTHER" id="PTHR11360">
    <property type="entry name" value="MONOCARBOXYLATE TRANSPORTER"/>
    <property type="match status" value="1"/>
</dbReference>
<reference evidence="6" key="1">
    <citation type="journal article" date="2014" name="Int. J. Syst. Evol. Microbiol.">
        <title>Complete genome sequence of Corynebacterium casei LMG S-19264T (=DSM 44701T), isolated from a smear-ripened cheese.</title>
        <authorList>
            <consortium name="US DOE Joint Genome Institute (JGI-PGF)"/>
            <person name="Walter F."/>
            <person name="Albersmeier A."/>
            <person name="Kalinowski J."/>
            <person name="Ruckert C."/>
        </authorList>
    </citation>
    <scope>NUCLEOTIDE SEQUENCE</scope>
    <source>
        <strain evidence="6">KCTC 32255</strain>
    </source>
</reference>
<feature type="transmembrane region" description="Helical" evidence="4">
    <location>
        <begin position="42"/>
        <end position="68"/>
    </location>
</feature>
<sequence length="351" mass="35295">MGLALAVLVISLASPLVATMISRFGLRRTMATGVVISGLGYALLAFASNMLTVLFAYALPIGAGLAMFGPFPAAVLASNWFRENPGPALGFVNIPLFLALMPLAGQAVISHYGLTSLYIILASLHLLVLPLVLGVKEAPEDTSTGSSDAASSASITTRGALARPLFWVIVLGAGTLNAAAISGMSHLFAFGLEKGIPATQAAIVMSLLGGASVIGSLLVGMLCGRLGASRTLALLGAGFSVSWLALLVAPELAFMTAAAIVIGACTAGVFPATSTLFGMSFGQASLARVLGLSSLLMAPLTVALPQLAGVLRDATGSYDLVAATISGGSAAIAIVFLVVAKVTAPRLVPAS</sequence>
<keyword evidence="7" id="KW-1185">Reference proteome</keyword>
<dbReference type="PANTHER" id="PTHR11360:SF284">
    <property type="entry name" value="EG:103B4.3 PROTEIN-RELATED"/>
    <property type="match status" value="1"/>
</dbReference>
<evidence type="ECO:0000256" key="1">
    <source>
        <dbReference type="ARBA" id="ARBA00022692"/>
    </source>
</evidence>
<keyword evidence="1 4" id="KW-0812">Transmembrane</keyword>
<feature type="transmembrane region" description="Helical" evidence="4">
    <location>
        <begin position="115"/>
        <end position="135"/>
    </location>
</feature>
<dbReference type="SUPFAM" id="SSF103473">
    <property type="entry name" value="MFS general substrate transporter"/>
    <property type="match status" value="1"/>
</dbReference>
<evidence type="ECO:0000256" key="4">
    <source>
        <dbReference type="SAM" id="Phobius"/>
    </source>
</evidence>
<feature type="transmembrane region" description="Helical" evidence="4">
    <location>
        <begin position="255"/>
        <end position="277"/>
    </location>
</feature>
<dbReference type="InterPro" id="IPR020846">
    <property type="entry name" value="MFS_dom"/>
</dbReference>
<dbReference type="AlphaFoldDB" id="A0A918UGZ9"/>
<evidence type="ECO:0000256" key="2">
    <source>
        <dbReference type="ARBA" id="ARBA00022989"/>
    </source>
</evidence>
<dbReference type="InterPro" id="IPR011701">
    <property type="entry name" value="MFS"/>
</dbReference>
<dbReference type="Proteomes" id="UP000648075">
    <property type="component" value="Unassembled WGS sequence"/>
</dbReference>
<feature type="transmembrane region" description="Helical" evidence="4">
    <location>
        <begin position="320"/>
        <end position="340"/>
    </location>
</feature>
<dbReference type="InterPro" id="IPR036259">
    <property type="entry name" value="MFS_trans_sf"/>
</dbReference>
<dbReference type="Pfam" id="PF07690">
    <property type="entry name" value="MFS_1"/>
    <property type="match status" value="1"/>
</dbReference>
<reference evidence="6" key="2">
    <citation type="submission" date="2020-09" db="EMBL/GenBank/DDBJ databases">
        <authorList>
            <person name="Sun Q."/>
            <person name="Kim S."/>
        </authorList>
    </citation>
    <scope>NUCLEOTIDE SEQUENCE</scope>
    <source>
        <strain evidence="6">KCTC 32255</strain>
    </source>
</reference>
<proteinExistence type="predicted"/>
<dbReference type="GO" id="GO:0022857">
    <property type="term" value="F:transmembrane transporter activity"/>
    <property type="evidence" value="ECO:0007669"/>
    <property type="project" value="InterPro"/>
</dbReference>
<dbReference type="InterPro" id="IPR050327">
    <property type="entry name" value="Proton-linked_MCT"/>
</dbReference>
<feature type="transmembrane region" description="Helical" evidence="4">
    <location>
        <begin position="165"/>
        <end position="189"/>
    </location>
</feature>
<dbReference type="PROSITE" id="PS50850">
    <property type="entry name" value="MFS"/>
    <property type="match status" value="1"/>
</dbReference>
<feature type="transmembrane region" description="Helical" evidence="4">
    <location>
        <begin position="88"/>
        <end position="109"/>
    </location>
</feature>
<evidence type="ECO:0000259" key="5">
    <source>
        <dbReference type="PROSITE" id="PS50850"/>
    </source>
</evidence>
<feature type="transmembrane region" description="Helical" evidence="4">
    <location>
        <begin position="289"/>
        <end position="308"/>
    </location>
</feature>
<comment type="caution">
    <text evidence="6">The sequence shown here is derived from an EMBL/GenBank/DDBJ whole genome shotgun (WGS) entry which is preliminary data.</text>
</comment>
<feature type="domain" description="Major facilitator superfamily (MFS) profile" evidence="5">
    <location>
        <begin position="1"/>
        <end position="345"/>
    </location>
</feature>
<keyword evidence="2 4" id="KW-1133">Transmembrane helix</keyword>
<dbReference type="Gene3D" id="1.20.1250.20">
    <property type="entry name" value="MFS general substrate transporter like domains"/>
    <property type="match status" value="1"/>
</dbReference>
<feature type="transmembrane region" description="Helical" evidence="4">
    <location>
        <begin position="201"/>
        <end position="224"/>
    </location>
</feature>
<evidence type="ECO:0000256" key="3">
    <source>
        <dbReference type="ARBA" id="ARBA00023136"/>
    </source>
</evidence>
<feature type="transmembrane region" description="Helical" evidence="4">
    <location>
        <begin position="231"/>
        <end position="249"/>
    </location>
</feature>
<name>A0A918UGZ9_9SPHN</name>